<dbReference type="EC" id="2.5.1.15" evidence="5 12"/>
<dbReference type="PROSITE" id="PS50972">
    <property type="entry name" value="PTERIN_BINDING"/>
    <property type="match status" value="1"/>
</dbReference>
<dbReference type="Pfam" id="PF00809">
    <property type="entry name" value="Pterin_bind"/>
    <property type="match status" value="1"/>
</dbReference>
<comment type="function">
    <text evidence="12">Catalyzes the condensation of para-aminobenzoate (pABA) with 6-hydroxymethyl-7,8-dihydropterin diphosphate (DHPt-PP) to form 7,8-dihydropteroate (H2Pte), the immediate precursor of folate derivatives.</text>
</comment>
<dbReference type="InterPro" id="IPR000489">
    <property type="entry name" value="Pterin-binding_dom"/>
</dbReference>
<comment type="similarity">
    <text evidence="4 12">Belongs to the DHPS family.</text>
</comment>
<evidence type="ECO:0000256" key="7">
    <source>
        <dbReference type="ARBA" id="ARBA00022679"/>
    </source>
</evidence>
<dbReference type="InterPro" id="IPR045031">
    <property type="entry name" value="DHP_synth-like"/>
</dbReference>
<protein>
    <recommendedName>
        <fullName evidence="6 12">Dihydropteroate synthase</fullName>
        <shortName evidence="12">DHPS</shortName>
        <ecNumber evidence="5 12">2.5.1.15</ecNumber>
    </recommendedName>
    <alternativeName>
        <fullName evidence="11 12">Dihydropteroate pyrophosphorylase</fullName>
    </alternativeName>
</protein>
<evidence type="ECO:0000256" key="11">
    <source>
        <dbReference type="ARBA" id="ARBA00030193"/>
    </source>
</evidence>
<dbReference type="InterPro" id="IPR011005">
    <property type="entry name" value="Dihydropteroate_synth-like_sf"/>
</dbReference>
<evidence type="ECO:0000259" key="13">
    <source>
        <dbReference type="PROSITE" id="PS50972"/>
    </source>
</evidence>
<dbReference type="GO" id="GO:0046872">
    <property type="term" value="F:metal ion binding"/>
    <property type="evidence" value="ECO:0007669"/>
    <property type="project" value="UniProtKB-KW"/>
</dbReference>
<dbReference type="UniPathway" id="UPA00077">
    <property type="reaction ID" value="UER00156"/>
</dbReference>
<keyword evidence="9 12" id="KW-0460">Magnesium</keyword>
<evidence type="ECO:0000256" key="4">
    <source>
        <dbReference type="ARBA" id="ARBA00009503"/>
    </source>
</evidence>
<dbReference type="GO" id="GO:0046654">
    <property type="term" value="P:tetrahydrofolate biosynthetic process"/>
    <property type="evidence" value="ECO:0007669"/>
    <property type="project" value="UniProtKB-UniPathway"/>
</dbReference>
<dbReference type="Gene3D" id="3.20.20.20">
    <property type="entry name" value="Dihydropteroate synthase-like"/>
    <property type="match status" value="1"/>
</dbReference>
<evidence type="ECO:0000256" key="5">
    <source>
        <dbReference type="ARBA" id="ARBA00012458"/>
    </source>
</evidence>
<feature type="domain" description="Pterin-binding" evidence="13">
    <location>
        <begin position="22"/>
        <end position="277"/>
    </location>
</feature>
<evidence type="ECO:0000256" key="9">
    <source>
        <dbReference type="ARBA" id="ARBA00022842"/>
    </source>
</evidence>
<reference evidence="14" key="1">
    <citation type="submission" date="2020-02" db="EMBL/GenBank/DDBJ databases">
        <authorList>
            <person name="Meier V. D."/>
        </authorList>
    </citation>
    <scope>NUCLEOTIDE SEQUENCE</scope>
    <source>
        <strain evidence="14">AVDCRST_MAG03</strain>
    </source>
</reference>
<evidence type="ECO:0000256" key="1">
    <source>
        <dbReference type="ARBA" id="ARBA00000012"/>
    </source>
</evidence>
<proteinExistence type="inferred from homology"/>
<dbReference type="PANTHER" id="PTHR20941">
    <property type="entry name" value="FOLATE SYNTHESIS PROTEINS"/>
    <property type="match status" value="1"/>
</dbReference>
<dbReference type="AlphaFoldDB" id="A0A6J4NTP4"/>
<evidence type="ECO:0000256" key="3">
    <source>
        <dbReference type="ARBA" id="ARBA00004763"/>
    </source>
</evidence>
<comment type="pathway">
    <text evidence="3 12">Cofactor biosynthesis; tetrahydrofolate biosynthesis; 7,8-dihydrofolate from 2-amino-4-hydroxy-6-hydroxymethyl-7,8-dihydropteridine diphosphate and 4-aminobenzoate: step 1/2.</text>
</comment>
<dbReference type="GO" id="GO:0004156">
    <property type="term" value="F:dihydropteroate synthase activity"/>
    <property type="evidence" value="ECO:0007669"/>
    <property type="project" value="UniProtKB-EC"/>
</dbReference>
<keyword evidence="8 12" id="KW-0479">Metal-binding</keyword>
<evidence type="ECO:0000256" key="6">
    <source>
        <dbReference type="ARBA" id="ARBA00016919"/>
    </source>
</evidence>
<organism evidence="14">
    <name type="scientific">uncultured Rubrobacteraceae bacterium</name>
    <dbReference type="NCBI Taxonomy" id="349277"/>
    <lineage>
        <taxon>Bacteria</taxon>
        <taxon>Bacillati</taxon>
        <taxon>Actinomycetota</taxon>
        <taxon>Rubrobacteria</taxon>
        <taxon>Rubrobacterales</taxon>
        <taxon>Rubrobacteraceae</taxon>
        <taxon>environmental samples</taxon>
    </lineage>
</organism>
<dbReference type="NCBIfam" id="TIGR01496">
    <property type="entry name" value="DHPS"/>
    <property type="match status" value="1"/>
</dbReference>
<dbReference type="EMBL" id="CADCUT010000048">
    <property type="protein sequence ID" value="CAA9393344.1"/>
    <property type="molecule type" value="Genomic_DNA"/>
</dbReference>
<dbReference type="CDD" id="cd00739">
    <property type="entry name" value="DHPS"/>
    <property type="match status" value="1"/>
</dbReference>
<keyword evidence="10 12" id="KW-0289">Folate biosynthesis</keyword>
<dbReference type="GO" id="GO:0046656">
    <property type="term" value="P:folic acid biosynthetic process"/>
    <property type="evidence" value="ECO:0007669"/>
    <property type="project" value="UniProtKB-KW"/>
</dbReference>
<dbReference type="InterPro" id="IPR006390">
    <property type="entry name" value="DHP_synth_dom"/>
</dbReference>
<dbReference type="PROSITE" id="PS00793">
    <property type="entry name" value="DHPS_2"/>
    <property type="match status" value="1"/>
</dbReference>
<gene>
    <name evidence="14" type="ORF">AVDCRST_MAG03-759</name>
</gene>
<dbReference type="SUPFAM" id="SSF51717">
    <property type="entry name" value="Dihydropteroate synthetase-like"/>
    <property type="match status" value="1"/>
</dbReference>
<dbReference type="GO" id="GO:0005829">
    <property type="term" value="C:cytosol"/>
    <property type="evidence" value="ECO:0007669"/>
    <property type="project" value="TreeGrafter"/>
</dbReference>
<dbReference type="PROSITE" id="PS00792">
    <property type="entry name" value="DHPS_1"/>
    <property type="match status" value="1"/>
</dbReference>
<name>A0A6J4NTP4_9ACTN</name>
<keyword evidence="7 12" id="KW-0808">Transferase</keyword>
<evidence type="ECO:0000256" key="2">
    <source>
        <dbReference type="ARBA" id="ARBA00001946"/>
    </source>
</evidence>
<dbReference type="PANTHER" id="PTHR20941:SF1">
    <property type="entry name" value="FOLIC ACID SYNTHESIS PROTEIN FOL1"/>
    <property type="match status" value="1"/>
</dbReference>
<sequence length="285" mass="30535">MDREPAARLRERAGNPLRGPGPLLFGILNVTPDSFSDGGDYPNPETAARRAEVLLDEGADVVDVGGESTRPGSDPVTEEEELRRVVPVVRKILKARPETVVSVDTYRARSAEAALEAGARIINDVTALRGDPRMARLVADAGCPVVLMHMLGEPKTMQREPHYEDVVREVRDFLAGRAEHAISAGVDAGNIILDPGIGFGKTLGHNLALIRHLEAIVDLGFPVLLGASRKRFIGTITGAEEAKNRVFGTVATTVLGYERGASLFRVHDVRANREALAVAGSILSA</sequence>
<comment type="cofactor">
    <cofactor evidence="2 12">
        <name>Mg(2+)</name>
        <dbReference type="ChEBI" id="CHEBI:18420"/>
    </cofactor>
</comment>
<dbReference type="FunFam" id="3.20.20.20:FF:000006">
    <property type="entry name" value="Dihydropteroate synthase"/>
    <property type="match status" value="1"/>
</dbReference>
<evidence type="ECO:0000313" key="14">
    <source>
        <dbReference type="EMBL" id="CAA9393344.1"/>
    </source>
</evidence>
<evidence type="ECO:0000256" key="8">
    <source>
        <dbReference type="ARBA" id="ARBA00022723"/>
    </source>
</evidence>
<comment type="catalytic activity">
    <reaction evidence="1">
        <text>(7,8-dihydropterin-6-yl)methyl diphosphate + 4-aminobenzoate = 7,8-dihydropteroate + diphosphate</text>
        <dbReference type="Rhea" id="RHEA:19949"/>
        <dbReference type="ChEBI" id="CHEBI:17836"/>
        <dbReference type="ChEBI" id="CHEBI:17839"/>
        <dbReference type="ChEBI" id="CHEBI:33019"/>
        <dbReference type="ChEBI" id="CHEBI:72950"/>
        <dbReference type="EC" id="2.5.1.15"/>
    </reaction>
</comment>
<evidence type="ECO:0000256" key="12">
    <source>
        <dbReference type="RuleBase" id="RU361205"/>
    </source>
</evidence>
<accession>A0A6J4NTP4</accession>
<evidence type="ECO:0000256" key="10">
    <source>
        <dbReference type="ARBA" id="ARBA00022909"/>
    </source>
</evidence>